<comment type="cofactor">
    <cofactor evidence="17">
        <name>Mg(2+)</name>
        <dbReference type="ChEBI" id="CHEBI:18420"/>
    </cofactor>
    <text evidence="17">Binds 2 magnesium ions per subunit. They probably participate in the reaction catalyzed by the enzyme. May bind an additional third magnesium ion after substrate binding.</text>
</comment>
<keyword evidence="15 17" id="KW-0234">DNA repair</keyword>
<dbReference type="GO" id="GO:0035312">
    <property type="term" value="F:5'-3' DNA exonuclease activity"/>
    <property type="evidence" value="ECO:0007669"/>
    <property type="project" value="UniProtKB-UniRule"/>
</dbReference>
<dbReference type="GO" id="GO:0046872">
    <property type="term" value="F:metal ion binding"/>
    <property type="evidence" value="ECO:0007669"/>
    <property type="project" value="UniProtKB-UniRule"/>
</dbReference>
<accession>A0A6J0BLP8</accession>
<evidence type="ECO:0000256" key="6">
    <source>
        <dbReference type="ARBA" id="ARBA00022723"/>
    </source>
</evidence>
<dbReference type="GO" id="GO:0005634">
    <property type="term" value="C:nucleus"/>
    <property type="evidence" value="ECO:0007669"/>
    <property type="project" value="UniProtKB-SubCell"/>
</dbReference>
<dbReference type="PROSITE" id="PS00842">
    <property type="entry name" value="XPG_2"/>
    <property type="match status" value="1"/>
</dbReference>
<evidence type="ECO:0000256" key="12">
    <source>
        <dbReference type="ARBA" id="ARBA00022842"/>
    </source>
</evidence>
<keyword evidence="7" id="KW-0255">Endonuclease</keyword>
<comment type="similarity">
    <text evidence="2 17">Belongs to the XPG/RAD2 endonuclease family. EXO1 subfamily.</text>
</comment>
<dbReference type="InterPro" id="IPR029060">
    <property type="entry name" value="PIN-like_dom_sf"/>
</dbReference>
<dbReference type="CDD" id="cd09857">
    <property type="entry name" value="PIN_EXO1"/>
    <property type="match status" value="1"/>
</dbReference>
<dbReference type="InterPro" id="IPR036279">
    <property type="entry name" value="5-3_exonuclease_C_sf"/>
</dbReference>
<dbReference type="PANTHER" id="PTHR11081">
    <property type="entry name" value="FLAP ENDONUCLEASE FAMILY MEMBER"/>
    <property type="match status" value="1"/>
</dbReference>
<evidence type="ECO:0000259" key="19">
    <source>
        <dbReference type="SMART" id="SM00485"/>
    </source>
</evidence>
<evidence type="ECO:0000256" key="2">
    <source>
        <dbReference type="ARBA" id="ARBA00010563"/>
    </source>
</evidence>
<dbReference type="OrthoDB" id="26491at2759"/>
<dbReference type="InterPro" id="IPR006086">
    <property type="entry name" value="XPG-I_dom"/>
</dbReference>
<organism evidence="20 21">
    <name type="scientific">Neodiprion lecontei</name>
    <name type="common">Redheaded pine sawfly</name>
    <dbReference type="NCBI Taxonomy" id="441921"/>
    <lineage>
        <taxon>Eukaryota</taxon>
        <taxon>Metazoa</taxon>
        <taxon>Ecdysozoa</taxon>
        <taxon>Arthropoda</taxon>
        <taxon>Hexapoda</taxon>
        <taxon>Insecta</taxon>
        <taxon>Pterygota</taxon>
        <taxon>Neoptera</taxon>
        <taxon>Endopterygota</taxon>
        <taxon>Hymenoptera</taxon>
        <taxon>Tenthredinoidea</taxon>
        <taxon>Diprionidae</taxon>
        <taxon>Diprioninae</taxon>
        <taxon>Neodiprion</taxon>
    </lineage>
</organism>
<dbReference type="PANTHER" id="PTHR11081:SF8">
    <property type="entry name" value="EXONUCLEASE 1"/>
    <property type="match status" value="1"/>
</dbReference>
<name>A0A6J0BLP8_NEOLC</name>
<dbReference type="SMART" id="SM00485">
    <property type="entry name" value="XPGN"/>
    <property type="match status" value="1"/>
</dbReference>
<dbReference type="InParanoid" id="A0A6J0BLP8"/>
<comment type="subcellular location">
    <subcellularLocation>
        <location evidence="1 17">Nucleus</location>
    </subcellularLocation>
</comment>
<evidence type="ECO:0000313" key="20">
    <source>
        <dbReference type="Proteomes" id="UP000829291"/>
    </source>
</evidence>
<evidence type="ECO:0000256" key="14">
    <source>
        <dbReference type="ARBA" id="ARBA00023125"/>
    </source>
</evidence>
<evidence type="ECO:0000313" key="22">
    <source>
        <dbReference type="RefSeq" id="XP_046592445.1"/>
    </source>
</evidence>
<dbReference type="FunFam" id="1.10.150.20:FF:000011">
    <property type="entry name" value="exonuclease 1"/>
    <property type="match status" value="1"/>
</dbReference>
<dbReference type="Proteomes" id="UP000829291">
    <property type="component" value="Chromosome 4"/>
</dbReference>
<dbReference type="InterPro" id="IPR008918">
    <property type="entry name" value="HhH2"/>
</dbReference>
<dbReference type="RefSeq" id="XP_015514713.1">
    <property type="nucleotide sequence ID" value="XM_015659227.1"/>
</dbReference>
<evidence type="ECO:0000256" key="17">
    <source>
        <dbReference type="RuleBase" id="RU910737"/>
    </source>
</evidence>
<dbReference type="GO" id="GO:0006298">
    <property type="term" value="P:mismatch repair"/>
    <property type="evidence" value="ECO:0007669"/>
    <property type="project" value="TreeGrafter"/>
</dbReference>
<keyword evidence="20" id="KW-1185">Reference proteome</keyword>
<dbReference type="InterPro" id="IPR006085">
    <property type="entry name" value="XPG_DNA_repair_N"/>
</dbReference>
<dbReference type="Gene3D" id="1.10.150.20">
    <property type="entry name" value="5' to 3' exonuclease, C-terminal subdomain"/>
    <property type="match status" value="1"/>
</dbReference>
<protein>
    <recommendedName>
        <fullName evidence="3 17">Exonuclease 1</fullName>
        <ecNumber evidence="17">3.1.-.-</ecNumber>
    </recommendedName>
</protein>
<evidence type="ECO:0000256" key="7">
    <source>
        <dbReference type="ARBA" id="ARBA00022759"/>
    </source>
</evidence>
<evidence type="ECO:0000256" key="9">
    <source>
        <dbReference type="ARBA" id="ARBA00022769"/>
    </source>
</evidence>
<evidence type="ECO:0000256" key="16">
    <source>
        <dbReference type="ARBA" id="ARBA00023242"/>
    </source>
</evidence>
<dbReference type="KEGG" id="nlo:107220572"/>
<evidence type="ECO:0000256" key="8">
    <source>
        <dbReference type="ARBA" id="ARBA00022763"/>
    </source>
</evidence>
<dbReference type="GO" id="GO:0003677">
    <property type="term" value="F:DNA binding"/>
    <property type="evidence" value="ECO:0007669"/>
    <property type="project" value="UniProtKB-UniRule"/>
</dbReference>
<keyword evidence="5 17" id="KW-0540">Nuclease</keyword>
<dbReference type="FunCoup" id="A0A6J0BLP8">
    <property type="interactions" value="840"/>
</dbReference>
<dbReference type="GO" id="GO:0006310">
    <property type="term" value="P:DNA recombination"/>
    <property type="evidence" value="ECO:0007669"/>
    <property type="project" value="TreeGrafter"/>
</dbReference>
<dbReference type="InterPro" id="IPR044752">
    <property type="entry name" value="PIN-like_EXO1"/>
</dbReference>
<dbReference type="InterPro" id="IPR006084">
    <property type="entry name" value="XPG/Rad2"/>
</dbReference>
<evidence type="ECO:0000256" key="1">
    <source>
        <dbReference type="ARBA" id="ARBA00004123"/>
    </source>
</evidence>
<dbReference type="SUPFAM" id="SSF47807">
    <property type="entry name" value="5' to 3' exonuclease, C-terminal subdomain"/>
    <property type="match status" value="1"/>
</dbReference>
<dbReference type="FunFam" id="3.40.50.1010:FF:000002">
    <property type="entry name" value="Exonuclease 1, putative"/>
    <property type="match status" value="1"/>
</dbReference>
<keyword evidence="8 17" id="KW-0227">DNA damage</keyword>
<dbReference type="GO" id="GO:0017108">
    <property type="term" value="F:5'-flap endonuclease activity"/>
    <property type="evidence" value="ECO:0007669"/>
    <property type="project" value="TreeGrafter"/>
</dbReference>
<comment type="function">
    <text evidence="17">5'-&gt;3' double-stranded DNA exonuclease which may also possess a cryptic 3'-&gt;5' double-stranded DNA exonuclease activity. Functions in DNA mismatch repair.</text>
</comment>
<dbReference type="AlphaFoldDB" id="A0A6J0BLP8"/>
<dbReference type="CDD" id="cd09908">
    <property type="entry name" value="H3TH_EXO1"/>
    <property type="match status" value="1"/>
</dbReference>
<gene>
    <name evidence="21 22" type="primary">LOC107220572</name>
</gene>
<keyword evidence="13 17" id="KW-0267">Excision nuclease</keyword>
<dbReference type="Pfam" id="PF00867">
    <property type="entry name" value="XPG_I"/>
    <property type="match status" value="1"/>
</dbReference>
<dbReference type="SMART" id="SM00279">
    <property type="entry name" value="HhH2"/>
    <property type="match status" value="1"/>
</dbReference>
<evidence type="ECO:0000256" key="3">
    <source>
        <dbReference type="ARBA" id="ARBA00020324"/>
    </source>
</evidence>
<evidence type="ECO:0000256" key="5">
    <source>
        <dbReference type="ARBA" id="ARBA00022722"/>
    </source>
</evidence>
<dbReference type="GeneID" id="107220572"/>
<evidence type="ECO:0000256" key="15">
    <source>
        <dbReference type="ARBA" id="ARBA00023204"/>
    </source>
</evidence>
<dbReference type="PROSITE" id="PS00841">
    <property type="entry name" value="XPG_1"/>
    <property type="match status" value="1"/>
</dbReference>
<keyword evidence="14 17" id="KW-0238">DNA-binding</keyword>
<dbReference type="InterPro" id="IPR037315">
    <property type="entry name" value="EXO1_H3TH"/>
</dbReference>
<evidence type="ECO:0000259" key="18">
    <source>
        <dbReference type="SMART" id="SM00484"/>
    </source>
</evidence>
<keyword evidence="11 17" id="KW-0269">Exonuclease</keyword>
<keyword evidence="4" id="KW-0597">Phosphoprotein</keyword>
<proteinExistence type="inferred from homology"/>
<evidence type="ECO:0000256" key="11">
    <source>
        <dbReference type="ARBA" id="ARBA00022839"/>
    </source>
</evidence>
<reference evidence="21" key="1">
    <citation type="submission" date="2025-04" db="UniProtKB">
        <authorList>
            <consortium name="RefSeq"/>
        </authorList>
    </citation>
    <scope>IDENTIFICATION</scope>
    <source>
        <tissue evidence="22">Thorax and Abdomen</tissue>
        <tissue evidence="21">Whole body</tissue>
    </source>
</reference>
<dbReference type="CTD" id="35119"/>
<dbReference type="RefSeq" id="XP_046592445.1">
    <property type="nucleotide sequence ID" value="XM_046736489.1"/>
</dbReference>
<keyword evidence="16 17" id="KW-0539">Nucleus</keyword>
<sequence length="759" mass="85555">MGITGLLPFLEKASTKGNISQFAGGTVAIDTYCWLHKGAFSCAEKLALGQPTDAYVTYCMRFVNMLLGNNIKPILVFDGCHLPAKKDTESKRRELRDKNRKKAAELIRLGQVADGKNLLRRSIDISHEMALNLIKACHERNIDCIVAPYEADSQLAYLNISGIADVIITEDSDLTLFGCKKIFFKMDVAGNGVLVEQDRFHLAMGVRSEHFSMDKFRYMCILSGCDYLPSLPGIGLVKACKFINKTAETDMHKALTRLSSYLNMKSLDVSIEYRDAFLRADVTFKHQLVFCPFKRKQVRLTPPTTDVTPEQLHYAGKEMPDDLAWQLAIGNYDPMSLKKIHDYDPDTYASGKSITRTNSWKAATVVKHDSIWNTDFKINKKPPKEDKQTTLWPDTFGKVTILKTSDIALPLTSPKRSYEEVNEMEQEEMIKLYTRNKSESNKRSCSDVDVSNLQLDTSGLEEREKSPILVRRANPFAKTTKSLEISPSLLDKGKNRSKFRNLARFRPTVVDNNILTESKFFAQTTDLPKLPNFKNCATANYPATEKCYGLYQSADSKAHTAEALEYDNYLLSRTDDQQLECKELDIKNERRIPAVEDRMETSQNHAVIQESCISESTYEETVTEMHGALPVAEEESTSGVNSLDIVYTDRDIILPVNTRNSSIANGLKDLQPNYTKPNLLQWKNTKVNSSTALLSIGVLNSQNNGTLRAMQGAAKTNRLPRTRSVNKKFQPVKRKSQVEQGQQCLLSSFGFQKKTGLQH</sequence>
<dbReference type="PRINTS" id="PR00853">
    <property type="entry name" value="XPGRADSUPER"/>
</dbReference>
<keyword evidence="6 17" id="KW-0479">Metal-binding</keyword>
<evidence type="ECO:0000313" key="21">
    <source>
        <dbReference type="RefSeq" id="XP_015514713.1"/>
    </source>
</evidence>
<keyword evidence="9 17" id="KW-0228">DNA excision</keyword>
<keyword evidence="10 17" id="KW-0378">Hydrolase</keyword>
<feature type="domain" description="XPG-I" evidence="18">
    <location>
        <begin position="138"/>
        <end position="211"/>
    </location>
</feature>
<dbReference type="SUPFAM" id="SSF88723">
    <property type="entry name" value="PIN domain-like"/>
    <property type="match status" value="1"/>
</dbReference>
<keyword evidence="12 17" id="KW-0460">Magnesium</keyword>
<feature type="domain" description="XPG N-terminal" evidence="19">
    <location>
        <begin position="1"/>
        <end position="99"/>
    </location>
</feature>
<evidence type="ECO:0000256" key="10">
    <source>
        <dbReference type="ARBA" id="ARBA00022801"/>
    </source>
</evidence>
<dbReference type="SMART" id="SM00484">
    <property type="entry name" value="XPGI"/>
    <property type="match status" value="1"/>
</dbReference>
<dbReference type="Pfam" id="PF00752">
    <property type="entry name" value="XPG_N"/>
    <property type="match status" value="1"/>
</dbReference>
<dbReference type="Gene3D" id="3.40.50.1010">
    <property type="entry name" value="5'-nuclease"/>
    <property type="match status" value="1"/>
</dbReference>
<dbReference type="InterPro" id="IPR019974">
    <property type="entry name" value="XPG_CS"/>
</dbReference>
<evidence type="ECO:0000256" key="13">
    <source>
        <dbReference type="ARBA" id="ARBA00022881"/>
    </source>
</evidence>
<evidence type="ECO:0000256" key="4">
    <source>
        <dbReference type="ARBA" id="ARBA00022553"/>
    </source>
</evidence>
<dbReference type="EC" id="3.1.-.-" evidence="17"/>